<dbReference type="GO" id="GO:0003885">
    <property type="term" value="F:D-arabinono-1,4-lactone oxidase activity"/>
    <property type="evidence" value="ECO:0007669"/>
    <property type="project" value="TreeGrafter"/>
</dbReference>
<dbReference type="InterPro" id="IPR016167">
    <property type="entry name" value="FAD-bd_PCMH_sub1"/>
</dbReference>
<accession>A0A8H7HP03</accession>
<dbReference type="EMBL" id="JACYCD010000238">
    <property type="protein sequence ID" value="KAF8699506.1"/>
    <property type="molecule type" value="Genomic_DNA"/>
</dbReference>
<feature type="domain" description="FAD-binding PCMH-type" evidence="1">
    <location>
        <begin position="199"/>
        <end position="401"/>
    </location>
</feature>
<reference evidence="2" key="1">
    <citation type="submission" date="2020-09" db="EMBL/GenBank/DDBJ databases">
        <title>Comparative genome analyses of four rice-infecting Rhizoctonia solani isolates reveal extensive enrichment of homogalacturonan modification genes.</title>
        <authorList>
            <person name="Lee D.-Y."/>
            <person name="Jeon J."/>
            <person name="Kim K.-T."/>
            <person name="Cheong K."/>
            <person name="Song H."/>
            <person name="Choi G."/>
            <person name="Ko J."/>
            <person name="Opiyo S.O."/>
            <person name="Zuo S."/>
            <person name="Madhav S."/>
            <person name="Lee Y.-H."/>
            <person name="Wang G.-L."/>
        </authorList>
    </citation>
    <scope>NUCLEOTIDE SEQUENCE</scope>
    <source>
        <strain evidence="2">AG1-IA WGL</strain>
    </source>
</reference>
<evidence type="ECO:0000313" key="2">
    <source>
        <dbReference type="EMBL" id="KAF8699506.1"/>
    </source>
</evidence>
<protein>
    <recommendedName>
        <fullName evidence="1">FAD-binding PCMH-type domain-containing protein</fullName>
    </recommendedName>
</protein>
<dbReference type="InterPro" id="IPR016166">
    <property type="entry name" value="FAD-bd_PCMH"/>
</dbReference>
<dbReference type="Gene3D" id="3.30.465.10">
    <property type="match status" value="1"/>
</dbReference>
<gene>
    <name evidence="2" type="ORF">RHS03_07156</name>
</gene>
<dbReference type="OrthoDB" id="610608at2759"/>
<feature type="non-terminal residue" evidence="2">
    <location>
        <position position="736"/>
    </location>
</feature>
<evidence type="ECO:0000313" key="3">
    <source>
        <dbReference type="Proteomes" id="UP000602905"/>
    </source>
</evidence>
<dbReference type="GO" id="GO:0005739">
    <property type="term" value="C:mitochondrion"/>
    <property type="evidence" value="ECO:0007669"/>
    <property type="project" value="TreeGrafter"/>
</dbReference>
<name>A0A8H7HP03_9AGAM</name>
<dbReference type="PANTHER" id="PTHR43762:SF1">
    <property type="entry name" value="D-ARABINONO-1,4-LACTONE OXIDASE"/>
    <property type="match status" value="1"/>
</dbReference>
<dbReference type="Proteomes" id="UP000602905">
    <property type="component" value="Unassembled WGS sequence"/>
</dbReference>
<dbReference type="PROSITE" id="PS51387">
    <property type="entry name" value="FAD_PCMH"/>
    <property type="match status" value="1"/>
</dbReference>
<dbReference type="InterPro" id="IPR010031">
    <property type="entry name" value="FAD_lactone_oxidase-like"/>
</dbReference>
<organism evidence="2 3">
    <name type="scientific">Rhizoctonia solani</name>
    <dbReference type="NCBI Taxonomy" id="456999"/>
    <lineage>
        <taxon>Eukaryota</taxon>
        <taxon>Fungi</taxon>
        <taxon>Dikarya</taxon>
        <taxon>Basidiomycota</taxon>
        <taxon>Agaricomycotina</taxon>
        <taxon>Agaricomycetes</taxon>
        <taxon>Cantharellales</taxon>
        <taxon>Ceratobasidiaceae</taxon>
        <taxon>Rhizoctonia</taxon>
    </lineage>
</organism>
<dbReference type="InterPro" id="IPR016169">
    <property type="entry name" value="FAD-bd_PCMH_sub2"/>
</dbReference>
<dbReference type="InterPro" id="IPR036318">
    <property type="entry name" value="FAD-bd_PCMH-like_sf"/>
</dbReference>
<evidence type="ECO:0000259" key="1">
    <source>
        <dbReference type="PROSITE" id="PS51387"/>
    </source>
</evidence>
<dbReference type="SUPFAM" id="SSF56176">
    <property type="entry name" value="FAD-binding/transporter-associated domain-like"/>
    <property type="match status" value="1"/>
</dbReference>
<dbReference type="PANTHER" id="PTHR43762">
    <property type="entry name" value="L-GULONOLACTONE OXIDASE"/>
    <property type="match status" value="1"/>
</dbReference>
<comment type="caution">
    <text evidence="2">The sequence shown here is derived from an EMBL/GenBank/DDBJ whole genome shotgun (WGS) entry which is preliminary data.</text>
</comment>
<proteinExistence type="predicted"/>
<sequence length="736" mass="82863">MSKPMASLPETTPVNPQLRHEVVFNDLLRAIEESESSELNPLLRALRQEIPEEESEFHAWFSSMFKSILQRIDFEKIFDDDVPNSVKDFLREYARAPYEGAPSEQGTKAQLVPHSVEPQSVSSALLNLGRRFLQLATCNSVQRKPRGSPLSLPPSPHFHHLATFLCRNIEPFPEILEADGKPMDRVRPGTKFENWGQTVENSPAYTFVARTEVGICNLVKWAAGAKKKVRVAGYRHTVSDFGFLFDLSDFYSADNEVLVMLLPIKVLTDLPSYSPPMEEIQKHSDLVGIEVSATESKQALCTIKAGTTNEMFREWCLQNRRWCLPFNVIMVEITFGGSNGPICHGAGLSTTTLSDLVAEFHYIDPHGNKKSISDPDQLRAASGCFGLLGICTAITLRLDAMSMAVMNPVKVPLVLAIPPPIGYKIPDVIDMSGVTPEDLENARQEFVRRCEEDYYLEWFWYPLTKDVWVNTWKKVDDAAAIESLEPYPSPFDALIQWGQGWLAEQIVNTDIFRSLSGRVQALLMGQVTLGAMPHIPDPKKAIRTLTSEALHFRRGIQNMRCLDSEWEIPIPEAPNNPGKRDHSSVQRAWWDAISVVYSRDDGPMRLALEMRLTGGSNMILAPQRGNNFGTTSIEVLTIPTTPRDQWQSFLQQVADAWTGYTDSNGTHLNSRPHWAKEWAGLTVRGQSIEQYLKEVAYKDAIPEFRAMLEKIATAQGTTVVEMRDRFGNPLLERLIF</sequence>
<dbReference type="Gene3D" id="3.30.43.10">
    <property type="entry name" value="Uridine Diphospho-n-acetylenolpyruvylglucosamine Reductase, domain 2"/>
    <property type="match status" value="1"/>
</dbReference>
<dbReference type="GO" id="GO:0071949">
    <property type="term" value="F:FAD binding"/>
    <property type="evidence" value="ECO:0007669"/>
    <property type="project" value="InterPro"/>
</dbReference>
<dbReference type="AlphaFoldDB" id="A0A8H7HP03"/>